<dbReference type="AlphaFoldDB" id="A0A511A9Q9"/>
<evidence type="ECO:0000313" key="3">
    <source>
        <dbReference type="Proteomes" id="UP000321225"/>
    </source>
</evidence>
<feature type="domain" description="UDP-N-acetylglucosamine 2-epimerase" evidence="1">
    <location>
        <begin position="33"/>
        <end position="373"/>
    </location>
</feature>
<dbReference type="PANTHER" id="PTHR43174:SF3">
    <property type="entry name" value="UDP-N-ACETYLGLUCOSAMINE 2-EPIMERASE"/>
    <property type="match status" value="1"/>
</dbReference>
<evidence type="ECO:0000259" key="1">
    <source>
        <dbReference type="Pfam" id="PF02350"/>
    </source>
</evidence>
<dbReference type="InterPro" id="IPR029767">
    <property type="entry name" value="WecB-like"/>
</dbReference>
<dbReference type="NCBIfam" id="TIGR03568">
    <property type="entry name" value="NeuC_NnaA"/>
    <property type="match status" value="1"/>
</dbReference>
<keyword evidence="3" id="KW-1185">Reference proteome</keyword>
<dbReference type="PANTHER" id="PTHR43174">
    <property type="entry name" value="UDP-N-ACETYLGLUCOSAMINE 2-EPIMERASE"/>
    <property type="match status" value="1"/>
</dbReference>
<dbReference type="GO" id="GO:0006047">
    <property type="term" value="P:UDP-N-acetylglucosamine metabolic process"/>
    <property type="evidence" value="ECO:0007669"/>
    <property type="project" value="InterPro"/>
</dbReference>
<comment type="caution">
    <text evidence="2">The sequence shown here is derived from an EMBL/GenBank/DDBJ whole genome shotgun (WGS) entry which is preliminary data.</text>
</comment>
<dbReference type="GO" id="GO:0004553">
    <property type="term" value="F:hydrolase activity, hydrolyzing O-glycosyl compounds"/>
    <property type="evidence" value="ECO:0007669"/>
    <property type="project" value="InterPro"/>
</dbReference>
<proteinExistence type="predicted"/>
<name>A0A511A9Q9_9MICO</name>
<dbReference type="InterPro" id="IPR003331">
    <property type="entry name" value="UDP_GlcNAc_Epimerase_2_dom"/>
</dbReference>
<accession>A0A511A9Q9</accession>
<evidence type="ECO:0000313" key="2">
    <source>
        <dbReference type="EMBL" id="GEK84934.1"/>
    </source>
</evidence>
<dbReference type="Gene3D" id="3.40.50.2000">
    <property type="entry name" value="Glycogen Phosphorylase B"/>
    <property type="match status" value="2"/>
</dbReference>
<dbReference type="SUPFAM" id="SSF53756">
    <property type="entry name" value="UDP-Glycosyltransferase/glycogen phosphorylase"/>
    <property type="match status" value="1"/>
</dbReference>
<organism evidence="2 3">
    <name type="scientific">Microbacterium aerolatum</name>
    <dbReference type="NCBI Taxonomy" id="153731"/>
    <lineage>
        <taxon>Bacteria</taxon>
        <taxon>Bacillati</taxon>
        <taxon>Actinomycetota</taxon>
        <taxon>Actinomycetes</taxon>
        <taxon>Micrococcales</taxon>
        <taxon>Microbacteriaceae</taxon>
        <taxon>Microbacterium</taxon>
    </lineage>
</organism>
<reference evidence="2 3" key="1">
    <citation type="submission" date="2019-07" db="EMBL/GenBank/DDBJ databases">
        <title>Whole genome shotgun sequence of Microbacterium aerolatum NBRC 103071.</title>
        <authorList>
            <person name="Hosoyama A."/>
            <person name="Uohara A."/>
            <person name="Ohji S."/>
            <person name="Ichikawa N."/>
        </authorList>
    </citation>
    <scope>NUCLEOTIDE SEQUENCE [LARGE SCALE GENOMIC DNA]</scope>
    <source>
        <strain evidence="2 3">NBRC 103071</strain>
    </source>
</reference>
<gene>
    <name evidence="2" type="ORF">MAE01_01100</name>
</gene>
<dbReference type="EMBL" id="BJUW01000001">
    <property type="protein sequence ID" value="GEK84934.1"/>
    <property type="molecule type" value="Genomic_DNA"/>
</dbReference>
<dbReference type="Pfam" id="PF02350">
    <property type="entry name" value="Epimerase_2"/>
    <property type="match status" value="1"/>
</dbReference>
<sequence length="399" mass="42598">MHPEHAWAGGRMRTVAVLTGTRADYGLLRGLIREIDADPALELRLIATGTHLVDEFGRTSTEIENDGFALSATVPIWSGDDDRLSVAADVGRAVPGYARALAEISPDVLVVLGDRLEAFAAATAATILSIPIAHIHGGEVTEGAMDDALRHSLTKMSYLHFASTPDHRRRVIQLGEDPERVYFHGAPIVDALDSLELLSRTAVEQRFDIRLPMPTALVTFHPAAMDVARPEQLVEELLAGLLGVEGLHLVITGSNSDIGTADVRARIAAFTTSHPDRVDFVESFGQLGYLSAMSAVAVVVGNSSSTVLEAPVLGVPSVLIGDRQKGRPLADTVTVPTPERDTIAAAVRTAISWTAKRSGTSIFGAPGFAARTAATLRDAVIPRPPRKSFHDLEEESAHE</sequence>
<protein>
    <submittedName>
        <fullName evidence="2">UDP-N-acetyl glucosamine 2-epimerase</fullName>
    </submittedName>
</protein>
<dbReference type="InterPro" id="IPR020004">
    <property type="entry name" value="UDP-GlcNAc_Epase"/>
</dbReference>
<dbReference type="Proteomes" id="UP000321225">
    <property type="component" value="Unassembled WGS sequence"/>
</dbReference>